<dbReference type="Pfam" id="PF00128">
    <property type="entry name" value="Alpha-amylase"/>
    <property type="match status" value="1"/>
</dbReference>
<keyword evidence="5 9" id="KW-0378">Hydrolase</keyword>
<dbReference type="EMBL" id="JALJOQ010000002">
    <property type="protein sequence ID" value="KAK9813882.1"/>
    <property type="molecule type" value="Genomic_DNA"/>
</dbReference>
<proteinExistence type="inferred from homology"/>
<feature type="domain" description="Glycosyl hydrolase family 13 catalytic" evidence="11">
    <location>
        <begin position="37"/>
        <end position="385"/>
    </location>
</feature>
<dbReference type="InterPro" id="IPR017853">
    <property type="entry name" value="GH"/>
</dbReference>
<accession>A0AAW1Q0S8</accession>
<evidence type="ECO:0000256" key="9">
    <source>
        <dbReference type="RuleBase" id="RU361134"/>
    </source>
</evidence>
<dbReference type="PANTHER" id="PTHR43447">
    <property type="entry name" value="ALPHA-AMYLASE"/>
    <property type="match status" value="1"/>
</dbReference>
<feature type="signal peptide" evidence="10">
    <location>
        <begin position="1"/>
        <end position="30"/>
    </location>
</feature>
<comment type="similarity">
    <text evidence="3 8">Belongs to the glycosyl hydrolase 13 family.</text>
</comment>
<evidence type="ECO:0000256" key="5">
    <source>
        <dbReference type="ARBA" id="ARBA00022801"/>
    </source>
</evidence>
<dbReference type="SMART" id="SM00642">
    <property type="entry name" value="Aamy"/>
    <property type="match status" value="1"/>
</dbReference>
<dbReference type="GO" id="GO:0004556">
    <property type="term" value="F:alpha-amylase activity"/>
    <property type="evidence" value="ECO:0007669"/>
    <property type="project" value="UniProtKB-UniRule"/>
</dbReference>
<dbReference type="Proteomes" id="UP001465755">
    <property type="component" value="Unassembled WGS sequence"/>
</dbReference>
<dbReference type="Gene3D" id="3.20.20.80">
    <property type="entry name" value="Glycosidases"/>
    <property type="match status" value="1"/>
</dbReference>
<keyword evidence="13" id="KW-1185">Reference proteome</keyword>
<dbReference type="PRINTS" id="PR00110">
    <property type="entry name" value="ALPHAAMYLASE"/>
</dbReference>
<dbReference type="AlphaFoldDB" id="A0AAW1Q0S8"/>
<evidence type="ECO:0000256" key="10">
    <source>
        <dbReference type="SAM" id="SignalP"/>
    </source>
</evidence>
<dbReference type="GO" id="GO:0005975">
    <property type="term" value="P:carbohydrate metabolic process"/>
    <property type="evidence" value="ECO:0007669"/>
    <property type="project" value="InterPro"/>
</dbReference>
<gene>
    <name evidence="12" type="ORF">WJX73_003241</name>
</gene>
<dbReference type="InterPro" id="IPR006047">
    <property type="entry name" value="GH13_cat_dom"/>
</dbReference>
<evidence type="ECO:0000256" key="1">
    <source>
        <dbReference type="ARBA" id="ARBA00000548"/>
    </source>
</evidence>
<evidence type="ECO:0000259" key="11">
    <source>
        <dbReference type="SMART" id="SM00642"/>
    </source>
</evidence>
<name>A0AAW1Q0S8_9CHLO</name>
<keyword evidence="6 9" id="KW-0119">Carbohydrate metabolism</keyword>
<evidence type="ECO:0000256" key="4">
    <source>
        <dbReference type="ARBA" id="ARBA00012595"/>
    </source>
</evidence>
<evidence type="ECO:0000256" key="6">
    <source>
        <dbReference type="ARBA" id="ARBA00023277"/>
    </source>
</evidence>
<evidence type="ECO:0000256" key="7">
    <source>
        <dbReference type="ARBA" id="ARBA00023295"/>
    </source>
</evidence>
<sequence length="421" mass="45395">MRRSTPACTYDRSACIPFLGLLLLGQQAVAQGTSATGVLVQLFEWSYSDIALECETYLAQAGIVGVQISPPQEAIEDPAWWSRYQPVGFTKLVSRSGDQAALLDTVRRCQAVGVQVIADVVANHMAAPPAGGTGTGTAGTTFQNRTFADFAPTDFHHWNGSTAGNCGVDNFADRVNVQTCDFNGLPDLNTTSSVVQSKLSQYIGLLHSLGITAFRLDSALLMSASDIQGFMGTAEASLVYQEITLPPRCTIAPQEYLINGKIVLQDYAYSMFTAFKSGQLQGLQAQPYASDKLIVNIDSHDLQRQSPLTSLTYTDGKLYELANIFMLAYPYGQPLLMSSYSFSAFNQGPPSVPVHGADGSLSCGTDQPWVCEHRTPSYKVMINFRNHTSQALVTDWQILMGGAMVAFSRGSGFVAINTAGI</sequence>
<keyword evidence="10" id="KW-0732">Signal</keyword>
<evidence type="ECO:0000256" key="2">
    <source>
        <dbReference type="ARBA" id="ARBA00001913"/>
    </source>
</evidence>
<protein>
    <recommendedName>
        <fullName evidence="4 9">Alpha-amylase</fullName>
        <ecNumber evidence="4 9">3.2.1.1</ecNumber>
    </recommendedName>
</protein>
<dbReference type="GO" id="GO:0043169">
    <property type="term" value="F:cation binding"/>
    <property type="evidence" value="ECO:0007669"/>
    <property type="project" value="InterPro"/>
</dbReference>
<dbReference type="SUPFAM" id="SSF51445">
    <property type="entry name" value="(Trans)glycosidases"/>
    <property type="match status" value="1"/>
</dbReference>
<keyword evidence="7 9" id="KW-0326">Glycosidase</keyword>
<comment type="caution">
    <text evidence="12">The sequence shown here is derived from an EMBL/GenBank/DDBJ whole genome shotgun (WGS) entry which is preliminary data.</text>
</comment>
<comment type="cofactor">
    <cofactor evidence="2">
        <name>Ca(2+)</name>
        <dbReference type="ChEBI" id="CHEBI:29108"/>
    </cofactor>
</comment>
<dbReference type="InterPro" id="IPR006046">
    <property type="entry name" value="Alpha_amylase"/>
</dbReference>
<evidence type="ECO:0000256" key="8">
    <source>
        <dbReference type="RuleBase" id="RU003615"/>
    </source>
</evidence>
<comment type="catalytic activity">
    <reaction evidence="1 9">
        <text>Endohydrolysis of (1-&gt;4)-alpha-D-glucosidic linkages in polysaccharides containing three or more (1-&gt;4)-alpha-linked D-glucose units.</text>
        <dbReference type="EC" id="3.2.1.1"/>
    </reaction>
</comment>
<reference evidence="12 13" key="1">
    <citation type="journal article" date="2024" name="Nat. Commun.">
        <title>Phylogenomics reveals the evolutionary origins of lichenization in chlorophyte algae.</title>
        <authorList>
            <person name="Puginier C."/>
            <person name="Libourel C."/>
            <person name="Otte J."/>
            <person name="Skaloud P."/>
            <person name="Haon M."/>
            <person name="Grisel S."/>
            <person name="Petersen M."/>
            <person name="Berrin J.G."/>
            <person name="Delaux P.M."/>
            <person name="Dal Grande F."/>
            <person name="Keller J."/>
        </authorList>
    </citation>
    <scope>NUCLEOTIDE SEQUENCE [LARGE SCALE GENOMIC DNA]</scope>
    <source>
        <strain evidence="12 13">SAG 2036</strain>
    </source>
</reference>
<evidence type="ECO:0000313" key="12">
    <source>
        <dbReference type="EMBL" id="KAK9813882.1"/>
    </source>
</evidence>
<feature type="chain" id="PRO_5043889683" description="Alpha-amylase" evidence="10">
    <location>
        <begin position="31"/>
        <end position="421"/>
    </location>
</feature>
<evidence type="ECO:0000256" key="3">
    <source>
        <dbReference type="ARBA" id="ARBA00008061"/>
    </source>
</evidence>
<evidence type="ECO:0000313" key="13">
    <source>
        <dbReference type="Proteomes" id="UP001465755"/>
    </source>
</evidence>
<organism evidence="12 13">
    <name type="scientific">Symbiochloris irregularis</name>
    <dbReference type="NCBI Taxonomy" id="706552"/>
    <lineage>
        <taxon>Eukaryota</taxon>
        <taxon>Viridiplantae</taxon>
        <taxon>Chlorophyta</taxon>
        <taxon>core chlorophytes</taxon>
        <taxon>Trebouxiophyceae</taxon>
        <taxon>Trebouxiales</taxon>
        <taxon>Trebouxiaceae</taxon>
        <taxon>Symbiochloris</taxon>
    </lineage>
</organism>
<dbReference type="EC" id="3.2.1.1" evidence="4 9"/>